<proteinExistence type="inferred from homology"/>
<dbReference type="PIRSF" id="PIRSF017082">
    <property type="entry name" value="YflP"/>
    <property type="match status" value="1"/>
</dbReference>
<feature type="signal peptide" evidence="2">
    <location>
        <begin position="1"/>
        <end position="21"/>
    </location>
</feature>
<dbReference type="PANTHER" id="PTHR42928:SF5">
    <property type="entry name" value="BLR1237 PROTEIN"/>
    <property type="match status" value="1"/>
</dbReference>
<dbReference type="AlphaFoldDB" id="V8QNH0"/>
<dbReference type="InterPro" id="IPR042100">
    <property type="entry name" value="Bug_dom1"/>
</dbReference>
<evidence type="ECO:0000313" key="4">
    <source>
        <dbReference type="Proteomes" id="UP000018733"/>
    </source>
</evidence>
<keyword evidence="4" id="KW-1185">Reference proteome</keyword>
<gene>
    <name evidence="3" type="ORF">W822_11880</name>
</gene>
<reference evidence="3 4" key="1">
    <citation type="journal article" date="2014" name="Genome Announc.">
        <title>Draft Genome Sequence of Advenella kashmirensis Strain W13003, a Polycyclic Aromatic Hydrocarbon-Degrading Bacterium.</title>
        <authorList>
            <person name="Wang X."/>
            <person name="Jin D."/>
            <person name="Zhou L."/>
            <person name="Wu L."/>
            <person name="An W."/>
            <person name="Zhao L."/>
        </authorList>
    </citation>
    <scope>NUCLEOTIDE SEQUENCE [LARGE SCALE GENOMIC DNA]</scope>
    <source>
        <strain evidence="3 4">W13003</strain>
    </source>
</reference>
<dbReference type="CDD" id="cd13578">
    <property type="entry name" value="PBP2_Bug27"/>
    <property type="match status" value="1"/>
</dbReference>
<evidence type="ECO:0000256" key="2">
    <source>
        <dbReference type="SAM" id="SignalP"/>
    </source>
</evidence>
<dbReference type="PATRIC" id="fig|1424334.3.peg.2393"/>
<dbReference type="OrthoDB" id="8678477at2"/>
<accession>V8QNH0</accession>
<sequence length="319" mass="33916">MKTTVLGAVLAASLVPAIAAAQYPDRPISLVVPYAPGGTADALARVVAQELGKKLNQSVVVENKSGASGIIGESYVARAKADGYTLLYDATPLAINPAVNTLNFDPAADLHPLTMVSVTPNILVVPKNSTLNSVEDVVRQAKADPGSLTFASGGTGTVQFMAGELFRQGWKIDMLHVPFKSGGPAIMATVGGQVNMMFTNISSTLPMVKNDQLKVLTITSKKRSDLLPDVPTVAESGLSGYEAYEWNGIFVPKDTPEEISDKLEASIREVMAEPKIKEKFSSLGADVVASSQAEFKTFLDKEFAKWSDVVGKSNIKKNK</sequence>
<evidence type="ECO:0000256" key="1">
    <source>
        <dbReference type="ARBA" id="ARBA00006987"/>
    </source>
</evidence>
<dbReference type="SUPFAM" id="SSF53850">
    <property type="entry name" value="Periplasmic binding protein-like II"/>
    <property type="match status" value="1"/>
</dbReference>
<keyword evidence="2" id="KW-0732">Signal</keyword>
<dbReference type="Gene3D" id="3.40.190.10">
    <property type="entry name" value="Periplasmic binding protein-like II"/>
    <property type="match status" value="1"/>
</dbReference>
<dbReference type="HOGENOM" id="CLU_045683_0_0_4"/>
<dbReference type="STRING" id="1424334.W822_11880"/>
<name>V8QNH0_9BURK</name>
<dbReference type="Gene3D" id="3.40.190.150">
    <property type="entry name" value="Bordetella uptake gene, domain 1"/>
    <property type="match status" value="1"/>
</dbReference>
<dbReference type="Pfam" id="PF03401">
    <property type="entry name" value="TctC"/>
    <property type="match status" value="1"/>
</dbReference>
<feature type="chain" id="PRO_5004771866" evidence="2">
    <location>
        <begin position="22"/>
        <end position="319"/>
    </location>
</feature>
<dbReference type="EMBL" id="AYXT01000010">
    <property type="protein sequence ID" value="ETF01511.1"/>
    <property type="molecule type" value="Genomic_DNA"/>
</dbReference>
<dbReference type="InterPro" id="IPR005064">
    <property type="entry name" value="BUG"/>
</dbReference>
<dbReference type="RefSeq" id="WP_024005342.1">
    <property type="nucleotide sequence ID" value="NZ_KI650980.1"/>
</dbReference>
<comment type="caution">
    <text evidence="3">The sequence shown here is derived from an EMBL/GenBank/DDBJ whole genome shotgun (WGS) entry which is preliminary data.</text>
</comment>
<dbReference type="eggNOG" id="COG3181">
    <property type="taxonomic scope" value="Bacteria"/>
</dbReference>
<protein>
    <submittedName>
        <fullName evidence="3">MFS transporter</fullName>
    </submittedName>
</protein>
<organism evidence="3 4">
    <name type="scientific">Advenella kashmirensis W13003</name>
    <dbReference type="NCBI Taxonomy" id="1424334"/>
    <lineage>
        <taxon>Bacteria</taxon>
        <taxon>Pseudomonadati</taxon>
        <taxon>Pseudomonadota</taxon>
        <taxon>Betaproteobacteria</taxon>
        <taxon>Burkholderiales</taxon>
        <taxon>Alcaligenaceae</taxon>
    </lineage>
</organism>
<dbReference type="PANTHER" id="PTHR42928">
    <property type="entry name" value="TRICARBOXYLATE-BINDING PROTEIN"/>
    <property type="match status" value="1"/>
</dbReference>
<comment type="similarity">
    <text evidence="1">Belongs to the UPF0065 (bug) family.</text>
</comment>
<dbReference type="Proteomes" id="UP000018733">
    <property type="component" value="Unassembled WGS sequence"/>
</dbReference>
<evidence type="ECO:0000313" key="3">
    <source>
        <dbReference type="EMBL" id="ETF01511.1"/>
    </source>
</evidence>